<accession>A0A0B0ETJ5</accession>
<evidence type="ECO:0000256" key="5">
    <source>
        <dbReference type="ARBA" id="ARBA00023014"/>
    </source>
</evidence>
<dbReference type="Proteomes" id="UP000030652">
    <property type="component" value="Unassembled WGS sequence"/>
</dbReference>
<proteinExistence type="predicted"/>
<dbReference type="InterPro" id="IPR058240">
    <property type="entry name" value="rSAM_sf"/>
</dbReference>
<dbReference type="PANTHER" id="PTHR43409">
    <property type="entry name" value="ANAEROBIC MAGNESIUM-PROTOPORPHYRIN IX MONOMETHYL ESTER CYCLASE-RELATED"/>
    <property type="match status" value="1"/>
</dbReference>
<dbReference type="Gene3D" id="3.40.50.280">
    <property type="entry name" value="Cobalamin-binding domain"/>
    <property type="match status" value="1"/>
</dbReference>
<dbReference type="InterPro" id="IPR007197">
    <property type="entry name" value="rSAM"/>
</dbReference>
<sequence>MNYDIVLVSAPLKADDTHLGLCPSLSNLTLGSYLSRQGASVRMFDPSVEMDTAGAAPNPFLKELAERCVEMKSRFLGISCLSPVDGKFGAVLAREVKKLKYELPVIMGGLWATTYAPQILEKLPEVDAVVKGPGELAMEALIKTPDGSIPAWDSAPGLIWRGGTNSEIRHYTVDLARPLDMSLLAKPESYDIMVYMSSRGCPYRCSFCSEPIMFPSYIDEPLDKVTADIKGFNAFNKSYFFWICDPLLGFNPGS</sequence>
<dbReference type="Pfam" id="PF02310">
    <property type="entry name" value="B12-binding"/>
    <property type="match status" value="1"/>
</dbReference>
<dbReference type="PANTHER" id="PTHR43409:SF7">
    <property type="entry name" value="BLL1977 PROTEIN"/>
    <property type="match status" value="1"/>
</dbReference>
<keyword evidence="4" id="KW-0408">Iron</keyword>
<dbReference type="SUPFAM" id="SSF102114">
    <property type="entry name" value="Radical SAM enzymes"/>
    <property type="match status" value="1"/>
</dbReference>
<evidence type="ECO:0000256" key="1">
    <source>
        <dbReference type="ARBA" id="ARBA00001966"/>
    </source>
</evidence>
<dbReference type="InterPro" id="IPR051198">
    <property type="entry name" value="BchE-like"/>
</dbReference>
<evidence type="ECO:0000313" key="8">
    <source>
        <dbReference type="Proteomes" id="UP000030652"/>
    </source>
</evidence>
<dbReference type="SFLD" id="SFLDG01082">
    <property type="entry name" value="B12-binding_domain_containing"/>
    <property type="match status" value="1"/>
</dbReference>
<dbReference type="InterPro" id="IPR006158">
    <property type="entry name" value="Cobalamin-bd"/>
</dbReference>
<comment type="cofactor">
    <cofactor evidence="1">
        <name>[4Fe-4S] cluster</name>
        <dbReference type="ChEBI" id="CHEBI:49883"/>
    </cofactor>
</comment>
<gene>
    <name evidence="7" type="ORF">SCABRO_00245</name>
</gene>
<keyword evidence="3" id="KW-0479">Metal-binding</keyword>
<evidence type="ECO:0000256" key="4">
    <source>
        <dbReference type="ARBA" id="ARBA00023004"/>
    </source>
</evidence>
<dbReference type="GO" id="GO:0031419">
    <property type="term" value="F:cobalamin binding"/>
    <property type="evidence" value="ECO:0007669"/>
    <property type="project" value="InterPro"/>
</dbReference>
<dbReference type="AlphaFoldDB" id="A0A0B0ETJ5"/>
<name>A0A0B0ETJ5_9BACT</name>
<dbReference type="GO" id="GO:0051536">
    <property type="term" value="F:iron-sulfur cluster binding"/>
    <property type="evidence" value="ECO:0007669"/>
    <property type="project" value="UniProtKB-KW"/>
</dbReference>
<dbReference type="GO" id="GO:0005829">
    <property type="term" value="C:cytosol"/>
    <property type="evidence" value="ECO:0007669"/>
    <property type="project" value="TreeGrafter"/>
</dbReference>
<evidence type="ECO:0000256" key="3">
    <source>
        <dbReference type="ARBA" id="ARBA00022723"/>
    </source>
</evidence>
<dbReference type="EMBL" id="JRYO01000022">
    <property type="protein sequence ID" value="KHE93995.1"/>
    <property type="molecule type" value="Genomic_DNA"/>
</dbReference>
<keyword evidence="5" id="KW-0411">Iron-sulfur</keyword>
<evidence type="ECO:0000256" key="2">
    <source>
        <dbReference type="ARBA" id="ARBA00022691"/>
    </source>
</evidence>
<evidence type="ECO:0000259" key="6">
    <source>
        <dbReference type="PROSITE" id="PS51332"/>
    </source>
</evidence>
<dbReference type="GO" id="GO:0046872">
    <property type="term" value="F:metal ion binding"/>
    <property type="evidence" value="ECO:0007669"/>
    <property type="project" value="UniProtKB-KW"/>
</dbReference>
<comment type="caution">
    <text evidence="7">The sequence shown here is derived from an EMBL/GenBank/DDBJ whole genome shotgun (WGS) entry which is preliminary data.</text>
</comment>
<dbReference type="GO" id="GO:0003824">
    <property type="term" value="F:catalytic activity"/>
    <property type="evidence" value="ECO:0007669"/>
    <property type="project" value="InterPro"/>
</dbReference>
<dbReference type="eggNOG" id="COG1032">
    <property type="taxonomic scope" value="Bacteria"/>
</dbReference>
<dbReference type="SFLD" id="SFLDS00029">
    <property type="entry name" value="Radical_SAM"/>
    <property type="match status" value="1"/>
</dbReference>
<protein>
    <recommendedName>
        <fullName evidence="6">B12-binding domain-containing protein</fullName>
    </recommendedName>
</protein>
<dbReference type="PROSITE" id="PS51332">
    <property type="entry name" value="B12_BINDING"/>
    <property type="match status" value="1"/>
</dbReference>
<feature type="domain" description="B12-binding" evidence="6">
    <location>
        <begin position="4"/>
        <end position="152"/>
    </location>
</feature>
<keyword evidence="2" id="KW-0949">S-adenosyl-L-methionine</keyword>
<reference evidence="7 8" key="1">
    <citation type="submission" date="2014-10" db="EMBL/GenBank/DDBJ databases">
        <title>Draft genome of anammox bacterium scalindua brodae, obtained using differential coverage binning of sequence data from two enrichment reactors.</title>
        <authorList>
            <person name="Speth D.R."/>
            <person name="Russ L."/>
            <person name="Kartal B."/>
            <person name="Op den Camp H.J."/>
            <person name="Dutilh B.E."/>
            <person name="Jetten M.S."/>
        </authorList>
    </citation>
    <scope>NUCLEOTIDE SEQUENCE [LARGE SCALE GENOMIC DNA]</scope>
    <source>
        <strain evidence="7">RU1</strain>
    </source>
</reference>
<evidence type="ECO:0000313" key="7">
    <source>
        <dbReference type="EMBL" id="KHE93995.1"/>
    </source>
</evidence>
<organism evidence="7 8">
    <name type="scientific">Candidatus Scalindua brodae</name>
    <dbReference type="NCBI Taxonomy" id="237368"/>
    <lineage>
        <taxon>Bacteria</taxon>
        <taxon>Pseudomonadati</taxon>
        <taxon>Planctomycetota</taxon>
        <taxon>Candidatus Brocadiia</taxon>
        <taxon>Candidatus Brocadiales</taxon>
        <taxon>Candidatus Scalinduaceae</taxon>
        <taxon>Candidatus Scalindua</taxon>
    </lineage>
</organism>